<name>A0A4R1Q0L7_9FIRM</name>
<proteinExistence type="predicted"/>
<feature type="domain" description="N-acetyltransferase" evidence="6">
    <location>
        <begin position="47"/>
        <end position="219"/>
    </location>
</feature>
<evidence type="ECO:0000256" key="4">
    <source>
        <dbReference type="ARBA" id="ARBA00023315"/>
    </source>
</evidence>
<dbReference type="InterPro" id="IPR016181">
    <property type="entry name" value="Acyl_CoA_acyltransferase"/>
</dbReference>
<keyword evidence="3 7" id="KW-0808">Transferase</keyword>
<evidence type="ECO:0000256" key="2">
    <source>
        <dbReference type="ARBA" id="ARBA00022649"/>
    </source>
</evidence>
<dbReference type="PANTHER" id="PTHR36449:SF1">
    <property type="entry name" value="ACETYLTRANSFERASE"/>
    <property type="match status" value="1"/>
</dbReference>
<evidence type="ECO:0000313" key="7">
    <source>
        <dbReference type="EMBL" id="TCL37676.1"/>
    </source>
</evidence>
<dbReference type="SUPFAM" id="SSF55729">
    <property type="entry name" value="Acyl-CoA N-acyltransferases (Nat)"/>
    <property type="match status" value="1"/>
</dbReference>
<dbReference type="Pfam" id="PF13508">
    <property type="entry name" value="Acetyltransf_7"/>
    <property type="match status" value="1"/>
</dbReference>
<dbReference type="Gene3D" id="3.40.630.30">
    <property type="match status" value="1"/>
</dbReference>
<keyword evidence="1" id="KW-0678">Repressor</keyword>
<keyword evidence="8" id="KW-1185">Reference proteome</keyword>
<evidence type="ECO:0000259" key="6">
    <source>
        <dbReference type="PROSITE" id="PS51186"/>
    </source>
</evidence>
<comment type="caution">
    <text evidence="7">The sequence shown here is derived from an EMBL/GenBank/DDBJ whole genome shotgun (WGS) entry which is preliminary data.</text>
</comment>
<accession>A0A4R1Q0L7</accession>
<dbReference type="EMBL" id="SLUI01000005">
    <property type="protein sequence ID" value="TCL37676.1"/>
    <property type="molecule type" value="Genomic_DNA"/>
</dbReference>
<dbReference type="PANTHER" id="PTHR36449">
    <property type="entry name" value="ACETYLTRANSFERASE-RELATED"/>
    <property type="match status" value="1"/>
</dbReference>
<dbReference type="InterPro" id="IPR000182">
    <property type="entry name" value="GNAT_dom"/>
</dbReference>
<dbReference type="Proteomes" id="UP000295063">
    <property type="component" value="Unassembled WGS sequence"/>
</dbReference>
<evidence type="ECO:0000256" key="3">
    <source>
        <dbReference type="ARBA" id="ARBA00022679"/>
    </source>
</evidence>
<dbReference type="RefSeq" id="WP_132078592.1">
    <property type="nucleotide sequence ID" value="NZ_DAIMLW010000295.1"/>
</dbReference>
<gene>
    <name evidence="7" type="ORF">EV210_105110</name>
</gene>
<sequence>MTRGTLLSSQDICEMTAIPGGLPDYPQFQVKAQYPVPDSSMTLSSPIRIDALDRSILLVSRPLSHKYDPQIAGFQSTNLQLLQFLKTDAFAYEEAGNTVTTLFFDKQDNTLVAYCATKCSTVKKRGDKIFCLCPCVEIAVLCVDDRYRFRGIGQAIIKHILQEILKIRKIAGVQLVTLFAVADAVEFYEMLDFRKLEKDMKLLYAPVHKTCVPMYVNLPGKLT</sequence>
<evidence type="ECO:0000256" key="5">
    <source>
        <dbReference type="ARBA" id="ARBA00049880"/>
    </source>
</evidence>
<protein>
    <submittedName>
        <fullName evidence="7">Acetyltransferase (GNAT) family protein</fullName>
    </submittedName>
</protein>
<dbReference type="AlphaFoldDB" id="A0A4R1Q0L7"/>
<evidence type="ECO:0000256" key="1">
    <source>
        <dbReference type="ARBA" id="ARBA00022491"/>
    </source>
</evidence>
<organism evidence="7 8">
    <name type="scientific">Anaerospora hongkongensis</name>
    <dbReference type="NCBI Taxonomy" id="244830"/>
    <lineage>
        <taxon>Bacteria</taxon>
        <taxon>Bacillati</taxon>
        <taxon>Bacillota</taxon>
        <taxon>Negativicutes</taxon>
        <taxon>Selenomonadales</taxon>
        <taxon>Sporomusaceae</taxon>
        <taxon>Anaerospora</taxon>
    </lineage>
</organism>
<evidence type="ECO:0000313" key="8">
    <source>
        <dbReference type="Proteomes" id="UP000295063"/>
    </source>
</evidence>
<reference evidence="7 8" key="1">
    <citation type="submission" date="2019-03" db="EMBL/GenBank/DDBJ databases">
        <title>Genomic Encyclopedia of Type Strains, Phase IV (KMG-IV): sequencing the most valuable type-strain genomes for metagenomic binning, comparative biology and taxonomic classification.</title>
        <authorList>
            <person name="Goeker M."/>
        </authorList>
    </citation>
    <scope>NUCLEOTIDE SEQUENCE [LARGE SCALE GENOMIC DNA]</scope>
    <source>
        <strain evidence="7 8">DSM 15969</strain>
    </source>
</reference>
<keyword evidence="2" id="KW-1277">Toxin-antitoxin system</keyword>
<dbReference type="CDD" id="cd04301">
    <property type="entry name" value="NAT_SF"/>
    <property type="match status" value="1"/>
</dbReference>
<dbReference type="PROSITE" id="PS51186">
    <property type="entry name" value="GNAT"/>
    <property type="match status" value="1"/>
</dbReference>
<dbReference type="OrthoDB" id="9775804at2"/>
<dbReference type="GO" id="GO:0016747">
    <property type="term" value="F:acyltransferase activity, transferring groups other than amino-acyl groups"/>
    <property type="evidence" value="ECO:0007669"/>
    <property type="project" value="InterPro"/>
</dbReference>
<keyword evidence="4" id="KW-0012">Acyltransferase</keyword>
<comment type="catalytic activity">
    <reaction evidence="5">
        <text>glycyl-tRNA(Gly) + acetyl-CoA = N-acetylglycyl-tRNA(Gly) + CoA + H(+)</text>
        <dbReference type="Rhea" id="RHEA:81867"/>
        <dbReference type="Rhea" id="RHEA-COMP:9683"/>
        <dbReference type="Rhea" id="RHEA-COMP:19766"/>
        <dbReference type="ChEBI" id="CHEBI:15378"/>
        <dbReference type="ChEBI" id="CHEBI:57287"/>
        <dbReference type="ChEBI" id="CHEBI:57288"/>
        <dbReference type="ChEBI" id="CHEBI:78522"/>
        <dbReference type="ChEBI" id="CHEBI:232036"/>
    </reaction>
</comment>